<keyword evidence="9 13" id="KW-1133">Transmembrane helix</keyword>
<evidence type="ECO:0000256" key="12">
    <source>
        <dbReference type="ARBA" id="ARBA00023180"/>
    </source>
</evidence>
<dbReference type="Gene3D" id="3.40.50.10140">
    <property type="entry name" value="Toll/interleukin-1 receptor homology (TIR) domain"/>
    <property type="match status" value="1"/>
</dbReference>
<feature type="signal peptide" evidence="14">
    <location>
        <begin position="1"/>
        <end position="23"/>
    </location>
</feature>
<evidence type="ECO:0000313" key="17">
    <source>
        <dbReference type="Proteomes" id="UP000507470"/>
    </source>
</evidence>
<evidence type="ECO:0000256" key="13">
    <source>
        <dbReference type="SAM" id="Phobius"/>
    </source>
</evidence>
<comment type="subcellular location">
    <subcellularLocation>
        <location evidence="1">Membrane</location>
        <topology evidence="1">Single-pass type I membrane protein</topology>
    </subcellularLocation>
</comment>
<dbReference type="OrthoDB" id="1421090at2759"/>
<dbReference type="AlphaFoldDB" id="A0A6J8D6X8"/>
<dbReference type="SUPFAM" id="SSF52200">
    <property type="entry name" value="Toll/Interleukin receptor TIR domain"/>
    <property type="match status" value="1"/>
</dbReference>
<feature type="chain" id="PRO_5027003073" evidence="14">
    <location>
        <begin position="24"/>
        <end position="712"/>
    </location>
</feature>
<dbReference type="InterPro" id="IPR003591">
    <property type="entry name" value="Leu-rich_rpt_typical-subtyp"/>
</dbReference>
<keyword evidence="6 14" id="KW-0732">Signal</keyword>
<sequence>MRSFLRTICVLLCIYLCLQIGQTGPCNFDKRCQCSKTKEYVDCSRKRIIRIPNLPESTVFLNVSHNLIDYIGREFFKAANNLSTLDLSFNRLSSIDVTIFTGLGKLRYLSLDNNKLVYSNRTFPKGIFKPLKSLSHLSLKKNNLWSACCDSFPDKTISDLSDLETLELDVPPSKVNNTFGKGFDNLLKLKSLVLGNNLLFEMTSTTFINTRNLQNISLHGISGISFTIGTFRSLKYLKHLEISFDSIIDGIKSPIENLAEDLNYTSIETLKLGRSLIPLSKFPLCILNKKLYTTNISEIYITDNVGSAGYFKICTDAPSPSLKILDLSNNGLNQFIFNIRTITRLNLKQNLLGAFLSKNTYYHAKKSSIIEFIDISQNDIKELSPFTFDYQPSLKHIDLSNNKIQDITFRLSHLKELEFLNLSCNEIKNFDTRTMRVMNKLFVHKQLTIDLSKNTLQCTCKTISFLRWVIESNVIFVDLQEYTCTLEDSSIIRMNPFQYKVLQLEKSCQSYLGLIIGVSLALLFVIMTVTASLMYRFRWKIRYMYYMTKGKYSYRAILPDDDDEYTYDAFISYSDDDRSFVLKDCIEKLEKEGKFRLCIHQRDFMPGQDITVNITNCIRTSRTTVCLITRKFLESYYCMFEFNMARMESIYSRHGRNILFLVFYEQILPKELPLVMLEIVQKESYIEYPNDEPGNVVFWEKIKESLRTNVRA</sequence>
<evidence type="ECO:0000313" key="16">
    <source>
        <dbReference type="EMBL" id="CAC5402894.1"/>
    </source>
</evidence>
<dbReference type="PRINTS" id="PR00019">
    <property type="entry name" value="LEURICHRPT"/>
</dbReference>
<evidence type="ECO:0000256" key="7">
    <source>
        <dbReference type="ARBA" id="ARBA00022737"/>
    </source>
</evidence>
<dbReference type="EMBL" id="CACVKT020006655">
    <property type="protein sequence ID" value="CAC5402894.1"/>
    <property type="molecule type" value="Genomic_DNA"/>
</dbReference>
<dbReference type="PROSITE" id="PS51450">
    <property type="entry name" value="LRR"/>
    <property type="match status" value="2"/>
</dbReference>
<comment type="similarity">
    <text evidence="2">Belongs to the Toll-like receptor family.</text>
</comment>
<keyword evidence="4" id="KW-0433">Leucine-rich repeat</keyword>
<keyword evidence="8" id="KW-0391">Immunity</keyword>
<protein>
    <submittedName>
        <fullName evidence="16">TLR13</fullName>
    </submittedName>
</protein>
<dbReference type="PROSITE" id="PS50104">
    <property type="entry name" value="TIR"/>
    <property type="match status" value="1"/>
</dbReference>
<evidence type="ECO:0000256" key="9">
    <source>
        <dbReference type="ARBA" id="ARBA00022989"/>
    </source>
</evidence>
<dbReference type="Pfam" id="PF13676">
    <property type="entry name" value="TIR_2"/>
    <property type="match status" value="1"/>
</dbReference>
<dbReference type="FunFam" id="3.40.50.10140:FF:000001">
    <property type="entry name" value="Toll-like receptor 2"/>
    <property type="match status" value="1"/>
</dbReference>
<evidence type="ECO:0000256" key="14">
    <source>
        <dbReference type="SAM" id="SignalP"/>
    </source>
</evidence>
<dbReference type="PANTHER" id="PTHR24365:SF530">
    <property type="entry name" value="MSTPROX-RELATED"/>
    <property type="match status" value="1"/>
</dbReference>
<dbReference type="InterPro" id="IPR035897">
    <property type="entry name" value="Toll_tir_struct_dom_sf"/>
</dbReference>
<dbReference type="SMART" id="SM00369">
    <property type="entry name" value="LRR_TYP"/>
    <property type="match status" value="6"/>
</dbReference>
<keyword evidence="3" id="KW-0399">Innate immunity</keyword>
<evidence type="ECO:0000256" key="4">
    <source>
        <dbReference type="ARBA" id="ARBA00022614"/>
    </source>
</evidence>
<evidence type="ECO:0000256" key="10">
    <source>
        <dbReference type="ARBA" id="ARBA00023136"/>
    </source>
</evidence>
<name>A0A6J8D6X8_MYTCO</name>
<dbReference type="Pfam" id="PF13855">
    <property type="entry name" value="LRR_8"/>
    <property type="match status" value="2"/>
</dbReference>
<evidence type="ECO:0000256" key="8">
    <source>
        <dbReference type="ARBA" id="ARBA00022859"/>
    </source>
</evidence>
<evidence type="ECO:0000256" key="2">
    <source>
        <dbReference type="ARBA" id="ARBA00009634"/>
    </source>
</evidence>
<keyword evidence="7" id="KW-0677">Repeat</keyword>
<evidence type="ECO:0000256" key="6">
    <source>
        <dbReference type="ARBA" id="ARBA00022729"/>
    </source>
</evidence>
<feature type="domain" description="TIR" evidence="15">
    <location>
        <begin position="565"/>
        <end position="706"/>
    </location>
</feature>
<evidence type="ECO:0000256" key="1">
    <source>
        <dbReference type="ARBA" id="ARBA00004479"/>
    </source>
</evidence>
<keyword evidence="12" id="KW-0325">Glycoprotein</keyword>
<gene>
    <name evidence="16" type="ORF">MCOR_36825</name>
</gene>
<dbReference type="InterPro" id="IPR000157">
    <property type="entry name" value="TIR_dom"/>
</dbReference>
<feature type="transmembrane region" description="Helical" evidence="13">
    <location>
        <begin position="511"/>
        <end position="535"/>
    </location>
</feature>
<dbReference type="GO" id="GO:0005886">
    <property type="term" value="C:plasma membrane"/>
    <property type="evidence" value="ECO:0007669"/>
    <property type="project" value="TreeGrafter"/>
</dbReference>
<keyword evidence="17" id="KW-1185">Reference proteome</keyword>
<dbReference type="SMART" id="SM00255">
    <property type="entry name" value="TIR"/>
    <property type="match status" value="1"/>
</dbReference>
<reference evidence="16 17" key="1">
    <citation type="submission" date="2020-06" db="EMBL/GenBank/DDBJ databases">
        <authorList>
            <person name="Li R."/>
            <person name="Bekaert M."/>
        </authorList>
    </citation>
    <scope>NUCLEOTIDE SEQUENCE [LARGE SCALE GENOMIC DNA]</scope>
    <source>
        <strain evidence="17">wild</strain>
    </source>
</reference>
<dbReference type="Gene3D" id="3.80.10.10">
    <property type="entry name" value="Ribonuclease Inhibitor"/>
    <property type="match status" value="2"/>
</dbReference>
<dbReference type="Proteomes" id="UP000507470">
    <property type="component" value="Unassembled WGS sequence"/>
</dbReference>
<dbReference type="PANTHER" id="PTHR24365">
    <property type="entry name" value="TOLL-LIKE RECEPTOR"/>
    <property type="match status" value="1"/>
</dbReference>
<accession>A0A6J8D6X8</accession>
<proteinExistence type="inferred from homology"/>
<dbReference type="InterPro" id="IPR001611">
    <property type="entry name" value="Leu-rich_rpt"/>
</dbReference>
<evidence type="ECO:0000256" key="3">
    <source>
        <dbReference type="ARBA" id="ARBA00022588"/>
    </source>
</evidence>
<dbReference type="GO" id="GO:0038023">
    <property type="term" value="F:signaling receptor activity"/>
    <property type="evidence" value="ECO:0007669"/>
    <property type="project" value="TreeGrafter"/>
</dbReference>
<keyword evidence="10 13" id="KW-0472">Membrane</keyword>
<organism evidence="16 17">
    <name type="scientific">Mytilus coruscus</name>
    <name type="common">Sea mussel</name>
    <dbReference type="NCBI Taxonomy" id="42192"/>
    <lineage>
        <taxon>Eukaryota</taxon>
        <taxon>Metazoa</taxon>
        <taxon>Spiralia</taxon>
        <taxon>Lophotrochozoa</taxon>
        <taxon>Mollusca</taxon>
        <taxon>Bivalvia</taxon>
        <taxon>Autobranchia</taxon>
        <taxon>Pteriomorphia</taxon>
        <taxon>Mytilida</taxon>
        <taxon>Mytiloidea</taxon>
        <taxon>Mytilidae</taxon>
        <taxon>Mytilinae</taxon>
        <taxon>Mytilus</taxon>
    </lineage>
</organism>
<evidence type="ECO:0000256" key="5">
    <source>
        <dbReference type="ARBA" id="ARBA00022692"/>
    </source>
</evidence>
<dbReference type="InterPro" id="IPR032675">
    <property type="entry name" value="LRR_dom_sf"/>
</dbReference>
<dbReference type="SUPFAM" id="SSF52058">
    <property type="entry name" value="L domain-like"/>
    <property type="match status" value="2"/>
</dbReference>
<dbReference type="GO" id="GO:0007165">
    <property type="term" value="P:signal transduction"/>
    <property type="evidence" value="ECO:0007669"/>
    <property type="project" value="InterPro"/>
</dbReference>
<keyword evidence="11" id="KW-0675">Receptor</keyword>
<evidence type="ECO:0000259" key="15">
    <source>
        <dbReference type="PROSITE" id="PS50104"/>
    </source>
</evidence>
<evidence type="ECO:0000256" key="11">
    <source>
        <dbReference type="ARBA" id="ARBA00023170"/>
    </source>
</evidence>
<dbReference type="GO" id="GO:0045087">
    <property type="term" value="P:innate immune response"/>
    <property type="evidence" value="ECO:0007669"/>
    <property type="project" value="UniProtKB-KW"/>
</dbReference>
<dbReference type="PRINTS" id="PR01537">
    <property type="entry name" value="INTRLKN1R1F"/>
</dbReference>
<keyword evidence="5 13" id="KW-0812">Transmembrane</keyword>